<evidence type="ECO:0000313" key="3">
    <source>
        <dbReference type="Proteomes" id="UP000253664"/>
    </source>
</evidence>
<organism evidence="2 3">
    <name type="scientific">Ophiocordyceps polyrhachis-furcata BCC 54312</name>
    <dbReference type="NCBI Taxonomy" id="1330021"/>
    <lineage>
        <taxon>Eukaryota</taxon>
        <taxon>Fungi</taxon>
        <taxon>Dikarya</taxon>
        <taxon>Ascomycota</taxon>
        <taxon>Pezizomycotina</taxon>
        <taxon>Sordariomycetes</taxon>
        <taxon>Hypocreomycetidae</taxon>
        <taxon>Hypocreales</taxon>
        <taxon>Ophiocordycipitaceae</taxon>
        <taxon>Ophiocordyceps</taxon>
    </lineage>
</organism>
<dbReference type="Proteomes" id="UP000253664">
    <property type="component" value="Unassembled WGS sequence"/>
</dbReference>
<sequence>MHVGGCFCETVMYFFGPICYTFFFLLLETRWPRSSYIPLSIHEPHGDLSIRGQMSAWNNTDKRQQRPLSIHITFDASSSPMDSISSDIQSNAALLDHRNVHTHPTFMTTEISRAVSVFPAPVLQTNIKAHHTLAHTYKSNGITRRHRRTSLWVSAYDKNRSG</sequence>
<evidence type="ECO:0000256" key="1">
    <source>
        <dbReference type="SAM" id="Phobius"/>
    </source>
</evidence>
<evidence type="ECO:0000313" key="2">
    <source>
        <dbReference type="EMBL" id="RCI14878.1"/>
    </source>
</evidence>
<keyword evidence="1" id="KW-1133">Transmembrane helix</keyword>
<reference evidence="2 3" key="1">
    <citation type="journal article" date="2015" name="BMC Genomics">
        <title>Insights from the genome of Ophiocordyceps polyrhachis-furcata to pathogenicity and host specificity in insect fungi.</title>
        <authorList>
            <person name="Wichadakul D."/>
            <person name="Kobmoo N."/>
            <person name="Ingsriswang S."/>
            <person name="Tangphatsornruang S."/>
            <person name="Chantasingh D."/>
            <person name="Luangsa-ard J.J."/>
            <person name="Eurwilaichitr L."/>
        </authorList>
    </citation>
    <scope>NUCLEOTIDE SEQUENCE [LARGE SCALE GENOMIC DNA]</scope>
    <source>
        <strain evidence="2 3">BCC 54312</strain>
    </source>
</reference>
<feature type="transmembrane region" description="Helical" evidence="1">
    <location>
        <begin position="12"/>
        <end position="29"/>
    </location>
</feature>
<protein>
    <submittedName>
        <fullName evidence="2">Uncharacterized protein</fullName>
    </submittedName>
</protein>
<keyword evidence="3" id="KW-1185">Reference proteome</keyword>
<gene>
    <name evidence="2" type="ORF">L249_6574</name>
</gene>
<comment type="caution">
    <text evidence="2">The sequence shown here is derived from an EMBL/GenBank/DDBJ whole genome shotgun (WGS) entry which is preliminary data.</text>
</comment>
<proteinExistence type="predicted"/>
<name>A0A367LKC3_9HYPO</name>
<keyword evidence="1" id="KW-0812">Transmembrane</keyword>
<dbReference type="EMBL" id="LKCN02000003">
    <property type="protein sequence ID" value="RCI14878.1"/>
    <property type="molecule type" value="Genomic_DNA"/>
</dbReference>
<dbReference type="AlphaFoldDB" id="A0A367LKC3"/>
<accession>A0A367LKC3</accession>
<keyword evidence="1" id="KW-0472">Membrane</keyword>